<keyword evidence="9 13" id="KW-0479">Metal-binding</keyword>
<dbReference type="Pfam" id="PF00156">
    <property type="entry name" value="Pribosyltran"/>
    <property type="match status" value="1"/>
</dbReference>
<evidence type="ECO:0000256" key="11">
    <source>
        <dbReference type="ARBA" id="ARBA00022741"/>
    </source>
</evidence>
<evidence type="ECO:0000256" key="12">
    <source>
        <dbReference type="ARBA" id="ARBA00022842"/>
    </source>
</evidence>
<dbReference type="OMA" id="VIFMEDI"/>
<evidence type="ECO:0000256" key="6">
    <source>
        <dbReference type="ARBA" id="ARBA00022490"/>
    </source>
</evidence>
<dbReference type="Proteomes" id="UP000009168">
    <property type="component" value="Unassembled WGS sequence"/>
</dbReference>
<keyword evidence="6 13" id="KW-0963">Cytoplasm</keyword>
<evidence type="ECO:0000256" key="9">
    <source>
        <dbReference type="ARBA" id="ARBA00022723"/>
    </source>
</evidence>
<comment type="similarity">
    <text evidence="4 13">Belongs to the purine/pyrimidine phosphoribosyltransferase family.</text>
</comment>
<dbReference type="InterPro" id="IPR029057">
    <property type="entry name" value="PRTase-like"/>
</dbReference>
<dbReference type="GO" id="GO:0032264">
    <property type="term" value="P:IMP salvage"/>
    <property type="evidence" value="ECO:0007669"/>
    <property type="project" value="UniProtKB-UniPathway"/>
</dbReference>
<evidence type="ECO:0000256" key="4">
    <source>
        <dbReference type="ARBA" id="ARBA00008391"/>
    </source>
</evidence>
<dbReference type="CDD" id="cd06223">
    <property type="entry name" value="PRTases_typeI"/>
    <property type="match status" value="1"/>
</dbReference>
<accession>A4VD28</accession>
<keyword evidence="10 13" id="KW-0660">Purine salvage</keyword>
<dbReference type="GO" id="GO:0000287">
    <property type="term" value="F:magnesium ion binding"/>
    <property type="evidence" value="ECO:0007669"/>
    <property type="project" value="TreeGrafter"/>
</dbReference>
<dbReference type="GeneID" id="7835766"/>
<dbReference type="GO" id="GO:0032263">
    <property type="term" value="P:GMP salvage"/>
    <property type="evidence" value="ECO:0007669"/>
    <property type="project" value="TreeGrafter"/>
</dbReference>
<sequence length="186" mass="21377">MNIQEKEISHKGLTFVPYLAREKIAHEVKRVAQEISQEYKDKNPIFIGILNGAFIFCSDLIRNLEFLECEIEFCKVSSYEGTESSGNIKQLIGLKQDIKDRHVVIIEDIVDSGITMQGLINFLKEKNPASVKLCTMFFKPANLKVELKVDYIGMTIDPEFIVGYGLDFDEWGRNIPDVWILKKEQK</sequence>
<dbReference type="NCBIfam" id="TIGR01203">
    <property type="entry name" value="HGPRTase"/>
    <property type="match status" value="1"/>
</dbReference>
<dbReference type="OrthoDB" id="9449045at2759"/>
<dbReference type="eggNOG" id="KOG3367">
    <property type="taxonomic scope" value="Eukaryota"/>
</dbReference>
<evidence type="ECO:0000256" key="8">
    <source>
        <dbReference type="ARBA" id="ARBA00022679"/>
    </source>
</evidence>
<organism evidence="15 16">
    <name type="scientific">Tetrahymena thermophila (strain SB210)</name>
    <dbReference type="NCBI Taxonomy" id="312017"/>
    <lineage>
        <taxon>Eukaryota</taxon>
        <taxon>Sar</taxon>
        <taxon>Alveolata</taxon>
        <taxon>Ciliophora</taxon>
        <taxon>Intramacronucleata</taxon>
        <taxon>Oligohymenophorea</taxon>
        <taxon>Hymenostomatida</taxon>
        <taxon>Tetrahymenina</taxon>
        <taxon>Tetrahymenidae</taxon>
        <taxon>Tetrahymena</taxon>
    </lineage>
</organism>
<dbReference type="GO" id="GO:0005829">
    <property type="term" value="C:cytosol"/>
    <property type="evidence" value="ECO:0007669"/>
    <property type="project" value="TreeGrafter"/>
</dbReference>
<dbReference type="UniPathway" id="UPA00591">
    <property type="reaction ID" value="UER00648"/>
</dbReference>
<evidence type="ECO:0000256" key="1">
    <source>
        <dbReference type="ARBA" id="ARBA00001946"/>
    </source>
</evidence>
<dbReference type="GO" id="GO:0004422">
    <property type="term" value="F:hypoxanthine phosphoribosyltransferase activity"/>
    <property type="evidence" value="ECO:0007669"/>
    <property type="project" value="InterPro"/>
</dbReference>
<keyword evidence="7 13" id="KW-0328">Glycosyltransferase</keyword>
<dbReference type="STRING" id="312017.A4VD28"/>
<comment type="catalytic activity">
    <reaction evidence="13">
        <text>IMP + diphosphate = hypoxanthine + 5-phospho-alpha-D-ribose 1-diphosphate</text>
        <dbReference type="Rhea" id="RHEA:17973"/>
        <dbReference type="ChEBI" id="CHEBI:17368"/>
        <dbReference type="ChEBI" id="CHEBI:33019"/>
        <dbReference type="ChEBI" id="CHEBI:58017"/>
        <dbReference type="ChEBI" id="CHEBI:58053"/>
        <dbReference type="EC" id="2.4.2.8"/>
    </reaction>
</comment>
<dbReference type="SUPFAM" id="SSF53271">
    <property type="entry name" value="PRTase-like"/>
    <property type="match status" value="1"/>
</dbReference>
<evidence type="ECO:0000256" key="5">
    <source>
        <dbReference type="ARBA" id="ARBA00011895"/>
    </source>
</evidence>
<dbReference type="FunCoup" id="A4VD28">
    <property type="interactions" value="32"/>
</dbReference>
<comment type="cofactor">
    <cofactor evidence="1 13">
        <name>Mg(2+)</name>
        <dbReference type="ChEBI" id="CHEBI:18420"/>
    </cofactor>
</comment>
<keyword evidence="11 13" id="KW-0547">Nucleotide-binding</keyword>
<evidence type="ECO:0000256" key="2">
    <source>
        <dbReference type="ARBA" id="ARBA00004496"/>
    </source>
</evidence>
<comment type="subcellular location">
    <subcellularLocation>
        <location evidence="2 13">Cytoplasm</location>
    </subcellularLocation>
</comment>
<dbReference type="InterPro" id="IPR050408">
    <property type="entry name" value="HGPRT"/>
</dbReference>
<dbReference type="EC" id="2.4.2.8" evidence="5 13"/>
<protein>
    <recommendedName>
        <fullName evidence="5 13">Hypoxanthine phosphoribosyltransferase</fullName>
        <ecNumber evidence="5 13">2.4.2.8</ecNumber>
    </recommendedName>
</protein>
<name>A4VD28_TETTS</name>
<evidence type="ECO:0000313" key="16">
    <source>
        <dbReference type="Proteomes" id="UP000009168"/>
    </source>
</evidence>
<evidence type="ECO:0000256" key="13">
    <source>
        <dbReference type="RuleBase" id="RU364099"/>
    </source>
</evidence>
<dbReference type="GO" id="GO:0000166">
    <property type="term" value="F:nucleotide binding"/>
    <property type="evidence" value="ECO:0007669"/>
    <property type="project" value="UniProtKB-KW"/>
</dbReference>
<dbReference type="EMBL" id="GG662512">
    <property type="protein sequence ID" value="EDK31431.1"/>
    <property type="molecule type" value="Genomic_DNA"/>
</dbReference>
<dbReference type="InParanoid" id="A4VD28"/>
<dbReference type="RefSeq" id="XP_001470981.1">
    <property type="nucleotide sequence ID" value="XM_001470931.2"/>
</dbReference>
<dbReference type="KEGG" id="tet:TTHERM_00492789"/>
<dbReference type="GO" id="GO:0046100">
    <property type="term" value="P:hypoxanthine metabolic process"/>
    <property type="evidence" value="ECO:0007669"/>
    <property type="project" value="TreeGrafter"/>
</dbReference>
<gene>
    <name evidence="15" type="ORF">TTHERM_00492789</name>
</gene>
<evidence type="ECO:0000256" key="3">
    <source>
        <dbReference type="ARBA" id="ARBA00004669"/>
    </source>
</evidence>
<dbReference type="GO" id="GO:0006178">
    <property type="term" value="P:guanine salvage"/>
    <property type="evidence" value="ECO:0007669"/>
    <property type="project" value="TreeGrafter"/>
</dbReference>
<dbReference type="PANTHER" id="PTHR43340">
    <property type="entry name" value="HYPOXANTHINE-GUANINE PHOSPHORIBOSYLTRANSFERASE"/>
    <property type="match status" value="1"/>
</dbReference>
<keyword evidence="16" id="KW-1185">Reference proteome</keyword>
<evidence type="ECO:0000256" key="7">
    <source>
        <dbReference type="ARBA" id="ARBA00022676"/>
    </source>
</evidence>
<dbReference type="InterPro" id="IPR005904">
    <property type="entry name" value="Hxn_phspho_trans"/>
</dbReference>
<dbReference type="AlphaFoldDB" id="A4VD28"/>
<keyword evidence="8 13" id="KW-0808">Transferase</keyword>
<dbReference type="Gene3D" id="3.40.50.2020">
    <property type="match status" value="1"/>
</dbReference>
<proteinExistence type="inferred from homology"/>
<dbReference type="GO" id="GO:0006166">
    <property type="term" value="P:purine ribonucleoside salvage"/>
    <property type="evidence" value="ECO:0007669"/>
    <property type="project" value="UniProtKB-KW"/>
</dbReference>
<dbReference type="PANTHER" id="PTHR43340:SF1">
    <property type="entry name" value="HYPOXANTHINE PHOSPHORIBOSYLTRANSFERASE"/>
    <property type="match status" value="1"/>
</dbReference>
<dbReference type="InterPro" id="IPR000836">
    <property type="entry name" value="PRTase_dom"/>
</dbReference>
<comment type="pathway">
    <text evidence="3 13">Purine metabolism; IMP biosynthesis via salvage pathway; IMP from hypoxanthine: step 1/1.</text>
</comment>
<feature type="domain" description="Phosphoribosyltransferase" evidence="14">
    <location>
        <begin position="19"/>
        <end position="168"/>
    </location>
</feature>
<evidence type="ECO:0000313" key="15">
    <source>
        <dbReference type="EMBL" id="EDK31431.1"/>
    </source>
</evidence>
<keyword evidence="12 13" id="KW-0460">Magnesium</keyword>
<reference evidence="16" key="1">
    <citation type="journal article" date="2006" name="PLoS Biol.">
        <title>Macronuclear genome sequence of the ciliate Tetrahymena thermophila, a model eukaryote.</title>
        <authorList>
            <person name="Eisen J.A."/>
            <person name="Coyne R.S."/>
            <person name="Wu M."/>
            <person name="Wu D."/>
            <person name="Thiagarajan M."/>
            <person name="Wortman J.R."/>
            <person name="Badger J.H."/>
            <person name="Ren Q."/>
            <person name="Amedeo P."/>
            <person name="Jones K.M."/>
            <person name="Tallon L.J."/>
            <person name="Delcher A.L."/>
            <person name="Salzberg S.L."/>
            <person name="Silva J.C."/>
            <person name="Haas B.J."/>
            <person name="Majoros W.H."/>
            <person name="Farzad M."/>
            <person name="Carlton J.M."/>
            <person name="Smith R.K. Jr."/>
            <person name="Garg J."/>
            <person name="Pearlman R.E."/>
            <person name="Karrer K.M."/>
            <person name="Sun L."/>
            <person name="Manning G."/>
            <person name="Elde N.C."/>
            <person name="Turkewitz A.P."/>
            <person name="Asai D.J."/>
            <person name="Wilkes D.E."/>
            <person name="Wang Y."/>
            <person name="Cai H."/>
            <person name="Collins K."/>
            <person name="Stewart B.A."/>
            <person name="Lee S.R."/>
            <person name="Wilamowska K."/>
            <person name="Weinberg Z."/>
            <person name="Ruzzo W.L."/>
            <person name="Wloga D."/>
            <person name="Gaertig J."/>
            <person name="Frankel J."/>
            <person name="Tsao C.-C."/>
            <person name="Gorovsky M.A."/>
            <person name="Keeling P.J."/>
            <person name="Waller R.F."/>
            <person name="Patron N.J."/>
            <person name="Cherry J.M."/>
            <person name="Stover N.A."/>
            <person name="Krieger C.J."/>
            <person name="del Toro C."/>
            <person name="Ryder H.F."/>
            <person name="Williamson S.C."/>
            <person name="Barbeau R.A."/>
            <person name="Hamilton E.P."/>
            <person name="Orias E."/>
        </authorList>
    </citation>
    <scope>NUCLEOTIDE SEQUENCE [LARGE SCALE GENOMIC DNA]</scope>
    <source>
        <strain evidence="16">SB210</strain>
    </source>
</reference>
<evidence type="ECO:0000259" key="14">
    <source>
        <dbReference type="Pfam" id="PF00156"/>
    </source>
</evidence>
<evidence type="ECO:0000256" key="10">
    <source>
        <dbReference type="ARBA" id="ARBA00022726"/>
    </source>
</evidence>
<dbReference type="HOGENOM" id="CLU_073615_0_2_1"/>